<evidence type="ECO:0000313" key="10">
    <source>
        <dbReference type="Proteomes" id="UP000492821"/>
    </source>
</evidence>
<dbReference type="InterPro" id="IPR014906">
    <property type="entry name" value="PRP4-like"/>
</dbReference>
<keyword evidence="7" id="KW-0539">Nucleus</keyword>
<sequence>MSGVDFLKNLIAKKRKAADDMATESGGSKFIRYADLPNKEREKYEKGQDELREKDKQNKAELQVKSDEIINDVSDIPRVDAIKKLRERNLPVRLFGESDRDALVRLRKHEIDQPDMAVGWKNEYQAAMNKAQADVIDEIVHGTYGRQKKQDFVYMDPVDEATWTAIKKRAEAIGLNDDIKNDSIVVHDFMLFILSRWHKDLDSRTLEHKMSPAGRGETGHHRQVMEDIKPLLRDLQRGKVNSDIRKHLVNITRTVLLDHNYIIANNAYMELAIGNAPWPVGVTRSGIHQRPGSSKAYVSSVAHVLNNESQRKYIHGVKRVISKCQDYYPADPSKCVEFSK</sequence>
<evidence type="ECO:0000256" key="3">
    <source>
        <dbReference type="ARBA" id="ARBA00018242"/>
    </source>
</evidence>
<dbReference type="SUPFAM" id="SSF47938">
    <property type="entry name" value="Functional domain of the splicing factor Prp18"/>
    <property type="match status" value="1"/>
</dbReference>
<comment type="similarity">
    <text evidence="2">Belongs to the PRP18 family.</text>
</comment>
<dbReference type="Pfam" id="PF02840">
    <property type="entry name" value="Prp18"/>
    <property type="match status" value="1"/>
</dbReference>
<dbReference type="InterPro" id="IPR036285">
    <property type="entry name" value="PRP4-like_sf"/>
</dbReference>
<dbReference type="GO" id="GO:0071021">
    <property type="term" value="C:U2-type post-spliceosomal complex"/>
    <property type="evidence" value="ECO:0007669"/>
    <property type="project" value="TreeGrafter"/>
</dbReference>
<evidence type="ECO:0000256" key="7">
    <source>
        <dbReference type="ARBA" id="ARBA00023242"/>
    </source>
</evidence>
<dbReference type="GO" id="GO:0005682">
    <property type="term" value="C:U5 snRNP"/>
    <property type="evidence" value="ECO:0007669"/>
    <property type="project" value="TreeGrafter"/>
</dbReference>
<comment type="subcellular location">
    <subcellularLocation>
        <location evidence="1">Nucleus</location>
    </subcellularLocation>
</comment>
<dbReference type="GO" id="GO:0000350">
    <property type="term" value="P:generation of catalytic spliceosome for second transesterification step"/>
    <property type="evidence" value="ECO:0007669"/>
    <property type="project" value="TreeGrafter"/>
</dbReference>
<evidence type="ECO:0000256" key="6">
    <source>
        <dbReference type="ARBA" id="ARBA00023187"/>
    </source>
</evidence>
<keyword evidence="4" id="KW-0507">mRNA processing</keyword>
<dbReference type="AlphaFoldDB" id="A0A7E4VBS6"/>
<evidence type="ECO:0000256" key="5">
    <source>
        <dbReference type="ARBA" id="ARBA00022728"/>
    </source>
</evidence>
<dbReference type="WBParaSite" id="Pan_g19094.t1">
    <property type="protein sequence ID" value="Pan_g19094.t1"/>
    <property type="gene ID" value="Pan_g19094"/>
</dbReference>
<reference evidence="10" key="1">
    <citation type="journal article" date="2013" name="Genetics">
        <title>The draft genome and transcriptome of Panagrellus redivivus are shaped by the harsh demands of a free-living lifestyle.</title>
        <authorList>
            <person name="Srinivasan J."/>
            <person name="Dillman A.R."/>
            <person name="Macchietto M.G."/>
            <person name="Heikkinen L."/>
            <person name="Lakso M."/>
            <person name="Fracchia K.M."/>
            <person name="Antoshechkin I."/>
            <person name="Mortazavi A."/>
            <person name="Wong G."/>
            <person name="Sternberg P.W."/>
        </authorList>
    </citation>
    <scope>NUCLEOTIDE SEQUENCE [LARGE SCALE GENOMIC DNA]</scope>
    <source>
        <strain evidence="10">MT8872</strain>
    </source>
</reference>
<dbReference type="InterPro" id="IPR004098">
    <property type="entry name" value="Prp18"/>
</dbReference>
<dbReference type="InterPro" id="IPR039979">
    <property type="entry name" value="PRPF18"/>
</dbReference>
<evidence type="ECO:0000256" key="1">
    <source>
        <dbReference type="ARBA" id="ARBA00004123"/>
    </source>
</evidence>
<dbReference type="SUPFAM" id="SSF158230">
    <property type="entry name" value="PRP4-like"/>
    <property type="match status" value="1"/>
</dbReference>
<dbReference type="Pfam" id="PF08799">
    <property type="entry name" value="PRP4"/>
    <property type="match status" value="1"/>
</dbReference>
<dbReference type="GO" id="GO:0046540">
    <property type="term" value="C:U4/U6 x U5 tri-snRNP complex"/>
    <property type="evidence" value="ECO:0007669"/>
    <property type="project" value="TreeGrafter"/>
</dbReference>
<reference evidence="11" key="2">
    <citation type="submission" date="2020-10" db="UniProtKB">
        <authorList>
            <consortium name="WormBaseParasite"/>
        </authorList>
    </citation>
    <scope>IDENTIFICATION</scope>
</reference>
<evidence type="ECO:0000256" key="4">
    <source>
        <dbReference type="ARBA" id="ARBA00022664"/>
    </source>
</evidence>
<keyword evidence="5" id="KW-0747">Spliceosome</keyword>
<name>A0A7E4VBS6_PANRE</name>
<keyword evidence="6" id="KW-0508">mRNA splicing</keyword>
<organism evidence="10 11">
    <name type="scientific">Panagrellus redivivus</name>
    <name type="common">Microworm</name>
    <dbReference type="NCBI Taxonomy" id="6233"/>
    <lineage>
        <taxon>Eukaryota</taxon>
        <taxon>Metazoa</taxon>
        <taxon>Ecdysozoa</taxon>
        <taxon>Nematoda</taxon>
        <taxon>Chromadorea</taxon>
        <taxon>Rhabditida</taxon>
        <taxon>Tylenchina</taxon>
        <taxon>Panagrolaimomorpha</taxon>
        <taxon>Panagrolaimoidea</taxon>
        <taxon>Panagrolaimidae</taxon>
        <taxon>Panagrellus</taxon>
    </lineage>
</organism>
<dbReference type="Proteomes" id="UP000492821">
    <property type="component" value="Unassembled WGS sequence"/>
</dbReference>
<keyword evidence="10" id="KW-1185">Reference proteome</keyword>
<dbReference type="PANTHER" id="PTHR13007">
    <property type="entry name" value="PRE-MRNA SPLICING FACTOR-RELATED"/>
    <property type="match status" value="1"/>
</dbReference>
<evidence type="ECO:0000313" key="11">
    <source>
        <dbReference type="WBParaSite" id="Pan_g19094.t1"/>
    </source>
</evidence>
<evidence type="ECO:0000256" key="2">
    <source>
        <dbReference type="ARBA" id="ARBA00008137"/>
    </source>
</evidence>
<dbReference type="Gene3D" id="4.10.280.110">
    <property type="entry name" value="Pre-mRNA processing factor 4 domain"/>
    <property type="match status" value="1"/>
</dbReference>
<protein>
    <recommendedName>
        <fullName evidence="3">Pre-mRNA-splicing factor 18</fullName>
    </recommendedName>
    <alternativeName>
        <fullName evidence="8">PRP18 homolog</fullName>
    </alternativeName>
</protein>
<evidence type="ECO:0000259" key="9">
    <source>
        <dbReference type="SMART" id="SM00500"/>
    </source>
</evidence>
<dbReference type="Gene3D" id="1.20.940.10">
    <property type="entry name" value="Functional domain of the splicing factor Prp18"/>
    <property type="match status" value="1"/>
</dbReference>
<accession>A0A7E4VBS6</accession>
<dbReference type="PANTHER" id="PTHR13007:SF19">
    <property type="entry name" value="PRE-MRNA-SPLICING FACTOR 18"/>
    <property type="match status" value="1"/>
</dbReference>
<dbReference type="SMART" id="SM00500">
    <property type="entry name" value="SFM"/>
    <property type="match status" value="1"/>
</dbReference>
<evidence type="ECO:0000256" key="8">
    <source>
        <dbReference type="ARBA" id="ARBA00031388"/>
    </source>
</evidence>
<feature type="domain" description="Pre-mRNA processing factor 4 (PRP4)-like" evidence="9">
    <location>
        <begin position="76"/>
        <end position="126"/>
    </location>
</feature>
<proteinExistence type="inferred from homology"/>